<name>A0A7H0JYR7_9CORY</name>
<dbReference type="Proteomes" id="UP000516235">
    <property type="component" value="Chromosome"/>
</dbReference>
<accession>A0A7H0JYR7</accession>
<dbReference type="Pfam" id="PF12724">
    <property type="entry name" value="Flavodoxin_5"/>
    <property type="match status" value="1"/>
</dbReference>
<protein>
    <recommendedName>
        <fullName evidence="1">Flavodoxin domain-containing protein</fullName>
    </recommendedName>
</protein>
<gene>
    <name evidence="2" type="ORF">H7348_10565</name>
    <name evidence="3" type="ORF">IAU68_11155</name>
</gene>
<evidence type="ECO:0000313" key="3">
    <source>
        <dbReference type="EMBL" id="QNP90183.1"/>
    </source>
</evidence>
<proteinExistence type="predicted"/>
<evidence type="ECO:0000313" key="4">
    <source>
        <dbReference type="Proteomes" id="UP000516235"/>
    </source>
</evidence>
<organism evidence="3 4">
    <name type="scientific">Corynebacterium lujinxingii</name>
    <dbReference type="NCBI Taxonomy" id="2763010"/>
    <lineage>
        <taxon>Bacteria</taxon>
        <taxon>Bacillati</taxon>
        <taxon>Actinomycetota</taxon>
        <taxon>Actinomycetes</taxon>
        <taxon>Mycobacteriales</taxon>
        <taxon>Corynebacteriaceae</taxon>
        <taxon>Corynebacterium</taxon>
    </lineage>
</organism>
<evidence type="ECO:0000313" key="2">
    <source>
        <dbReference type="EMBL" id="MBC3179739.1"/>
    </source>
</evidence>
<dbReference type="KEGG" id="cluj:IAU68_11155"/>
<dbReference type="EMBL" id="CP061032">
    <property type="protein sequence ID" value="QNP90183.1"/>
    <property type="molecule type" value="Genomic_DNA"/>
</dbReference>
<feature type="domain" description="Flavodoxin" evidence="1">
    <location>
        <begin position="4"/>
        <end position="127"/>
    </location>
</feature>
<dbReference type="AlphaFoldDB" id="A0A7H0JYR7"/>
<evidence type="ECO:0000259" key="1">
    <source>
        <dbReference type="Pfam" id="PF12724"/>
    </source>
</evidence>
<sequence length="167" mass="18055">MVRIYYSTVYGSTREYAEELASLLDDTAQPIPSSPPQSDGPVVVLSPIHGPSHAGAKFVKSLPADVPVALVTTCMSTNASETDPARSLLGGRADSVERFYLPGRLNYSEMNVKHKMLMRGLVTALKAKGNLSPSEQDTVNIHGKDTDRVDFGLLDPVVAWVRRQATA</sequence>
<dbReference type="SUPFAM" id="SSF52218">
    <property type="entry name" value="Flavoproteins"/>
    <property type="match status" value="1"/>
</dbReference>
<dbReference type="InterPro" id="IPR026816">
    <property type="entry name" value="Flavodoxin_dom"/>
</dbReference>
<reference evidence="4 5" key="1">
    <citation type="submission" date="2020-08" db="EMBL/GenBank/DDBJ databases">
        <title>novel species in genus Corynebacterium.</title>
        <authorList>
            <person name="Zhang G."/>
        </authorList>
    </citation>
    <scope>NUCLEOTIDE SEQUENCE [LARGE SCALE GENOMIC DNA]</scope>
    <source>
        <strain evidence="3">Zg-917</strain>
        <strain evidence="4 5">zg-917</strain>
    </source>
</reference>
<evidence type="ECO:0000313" key="5">
    <source>
        <dbReference type="Proteomes" id="UP000642876"/>
    </source>
</evidence>
<dbReference type="EMBL" id="JACMYE010000009">
    <property type="protein sequence ID" value="MBC3179739.1"/>
    <property type="molecule type" value="Genomic_DNA"/>
</dbReference>
<dbReference type="InterPro" id="IPR029039">
    <property type="entry name" value="Flavoprotein-like_sf"/>
</dbReference>
<dbReference type="RefSeq" id="WP_171194607.1">
    <property type="nucleotide sequence ID" value="NZ_CP061032.1"/>
</dbReference>
<dbReference type="Proteomes" id="UP000642876">
    <property type="component" value="Unassembled WGS sequence"/>
</dbReference>
<keyword evidence="5" id="KW-1185">Reference proteome</keyword>